<evidence type="ECO:0000259" key="7">
    <source>
        <dbReference type="PROSITE" id="PS51900"/>
    </source>
</evidence>
<evidence type="ECO:0000256" key="3">
    <source>
        <dbReference type="ARBA" id="ARBA00023125"/>
    </source>
</evidence>
<dbReference type="PANTHER" id="PTHR30629:SF2">
    <property type="entry name" value="PROPHAGE INTEGRASE INTS-RELATED"/>
    <property type="match status" value="1"/>
</dbReference>
<dbReference type="InterPro" id="IPR053876">
    <property type="entry name" value="Phage_int_M"/>
</dbReference>
<dbReference type="Pfam" id="PF22022">
    <property type="entry name" value="Phage_int_M"/>
    <property type="match status" value="1"/>
</dbReference>
<dbReference type="InterPro" id="IPR044068">
    <property type="entry name" value="CB"/>
</dbReference>
<comment type="similarity">
    <text evidence="1">Belongs to the 'phage' integrase family.</text>
</comment>
<keyword evidence="4" id="KW-0233">DNA recombination</keyword>
<gene>
    <name evidence="8" type="ORF">SAMN06295937_101146</name>
</gene>
<evidence type="ECO:0000256" key="4">
    <source>
        <dbReference type="ARBA" id="ARBA00023172"/>
    </source>
</evidence>
<accession>A0A1T5CR93</accession>
<dbReference type="CDD" id="cd00801">
    <property type="entry name" value="INT_P4_C"/>
    <property type="match status" value="1"/>
</dbReference>
<evidence type="ECO:0000259" key="6">
    <source>
        <dbReference type="PROSITE" id="PS51898"/>
    </source>
</evidence>
<dbReference type="InterPro" id="IPR011010">
    <property type="entry name" value="DNA_brk_join_enz"/>
</dbReference>
<dbReference type="PROSITE" id="PS51898">
    <property type="entry name" value="TYR_RECOMBINASE"/>
    <property type="match status" value="1"/>
</dbReference>
<reference evidence="9" key="1">
    <citation type="submission" date="2017-02" db="EMBL/GenBank/DDBJ databases">
        <authorList>
            <person name="Varghese N."/>
            <person name="Submissions S."/>
        </authorList>
    </citation>
    <scope>NUCLEOTIDE SEQUENCE [LARGE SCALE GENOMIC DNA]</scope>
    <source>
        <strain evidence="9">R11H</strain>
    </source>
</reference>
<dbReference type="InterPro" id="IPR050808">
    <property type="entry name" value="Phage_Integrase"/>
</dbReference>
<evidence type="ECO:0000256" key="2">
    <source>
        <dbReference type="ARBA" id="ARBA00022908"/>
    </source>
</evidence>
<feature type="domain" description="Core-binding (CB)" evidence="7">
    <location>
        <begin position="103"/>
        <end position="184"/>
    </location>
</feature>
<dbReference type="GO" id="GO:0003677">
    <property type="term" value="F:DNA binding"/>
    <property type="evidence" value="ECO:0007669"/>
    <property type="project" value="UniProtKB-UniRule"/>
</dbReference>
<dbReference type="Proteomes" id="UP000190044">
    <property type="component" value="Unassembled WGS sequence"/>
</dbReference>
<protein>
    <submittedName>
        <fullName evidence="8">Site-specific recombinase XerC</fullName>
    </submittedName>
</protein>
<dbReference type="SUPFAM" id="SSF56349">
    <property type="entry name" value="DNA breaking-rejoining enzymes"/>
    <property type="match status" value="1"/>
</dbReference>
<dbReference type="Gene3D" id="1.10.443.10">
    <property type="entry name" value="Intergrase catalytic core"/>
    <property type="match status" value="1"/>
</dbReference>
<organism evidence="8 9">
    <name type="scientific">Sphingopyxis flava</name>
    <dbReference type="NCBI Taxonomy" id="1507287"/>
    <lineage>
        <taxon>Bacteria</taxon>
        <taxon>Pseudomonadati</taxon>
        <taxon>Pseudomonadota</taxon>
        <taxon>Alphaproteobacteria</taxon>
        <taxon>Sphingomonadales</taxon>
        <taxon>Sphingomonadaceae</taxon>
        <taxon>Sphingopyxis</taxon>
    </lineage>
</organism>
<name>A0A1T5CR93_9SPHN</name>
<dbReference type="GO" id="GO:0015074">
    <property type="term" value="P:DNA integration"/>
    <property type="evidence" value="ECO:0007669"/>
    <property type="project" value="UniProtKB-KW"/>
</dbReference>
<dbReference type="EMBL" id="FUYP01000011">
    <property type="protein sequence ID" value="SKB61944.1"/>
    <property type="molecule type" value="Genomic_DNA"/>
</dbReference>
<keyword evidence="2" id="KW-0229">DNA integration</keyword>
<dbReference type="Gene3D" id="1.10.150.130">
    <property type="match status" value="1"/>
</dbReference>
<proteinExistence type="inferred from homology"/>
<dbReference type="InterPro" id="IPR002104">
    <property type="entry name" value="Integrase_catalytic"/>
</dbReference>
<evidence type="ECO:0000313" key="8">
    <source>
        <dbReference type="EMBL" id="SKB61944.1"/>
    </source>
</evidence>
<dbReference type="InterPro" id="IPR038488">
    <property type="entry name" value="Integrase_DNA-bd_sf"/>
</dbReference>
<dbReference type="InterPro" id="IPR013762">
    <property type="entry name" value="Integrase-like_cat_sf"/>
</dbReference>
<dbReference type="PROSITE" id="PS51900">
    <property type="entry name" value="CB"/>
    <property type="match status" value="1"/>
</dbReference>
<keyword evidence="3 5" id="KW-0238">DNA-binding</keyword>
<dbReference type="InterPro" id="IPR025166">
    <property type="entry name" value="Integrase_DNA_bind_dom"/>
</dbReference>
<evidence type="ECO:0000313" key="9">
    <source>
        <dbReference type="Proteomes" id="UP000190044"/>
    </source>
</evidence>
<evidence type="ECO:0000256" key="1">
    <source>
        <dbReference type="ARBA" id="ARBA00008857"/>
    </source>
</evidence>
<sequence length="412" mass="46539">MPRFWGHIGDTGGGIVLTDAKIRKATIRDKDYKLADAHGLYVLVRANGSKLWRIKYRFDGKERLLSLGPYPEVSLADARETLADARKKLRAGEDPQRRQPTGLTFETLAREWHALQKPRWADRHAKKVLQSLEHEVFPLIGNMSVDDIDPPTVLDVVRRMEKRGALEGGARVRQRISAIFVYGISSGRAKNDPAAIVSGALAPPKPKGRRPALVDLDEIKELMLAIENSGSYPVTILASRLLALSAARPGMVRGMEWSEDHGDVWTIPAARMKLLKEHKHDSERDFSIPITRQMREVLEAVRPLTGHLKLVFPGQRAFDKPLSDNALGVLYQRLGYKGRHVPHGWRSSFSTIMNERRPRDREVIDLMLAHVRENEVEAAYNRSQHWSRRVSIANEWSTLISKGLPPPQTRTA</sequence>
<dbReference type="InterPro" id="IPR010998">
    <property type="entry name" value="Integrase_recombinase_N"/>
</dbReference>
<dbReference type="AlphaFoldDB" id="A0A1T5CR93"/>
<keyword evidence="9" id="KW-1185">Reference proteome</keyword>
<evidence type="ECO:0000256" key="5">
    <source>
        <dbReference type="PROSITE-ProRule" id="PRU01248"/>
    </source>
</evidence>
<dbReference type="Pfam" id="PF13356">
    <property type="entry name" value="Arm-DNA-bind_3"/>
    <property type="match status" value="1"/>
</dbReference>
<feature type="domain" description="Tyr recombinase" evidence="6">
    <location>
        <begin position="209"/>
        <end position="397"/>
    </location>
</feature>
<dbReference type="PANTHER" id="PTHR30629">
    <property type="entry name" value="PROPHAGE INTEGRASE"/>
    <property type="match status" value="1"/>
</dbReference>
<dbReference type="Pfam" id="PF00589">
    <property type="entry name" value="Phage_integrase"/>
    <property type="match status" value="1"/>
</dbReference>
<dbReference type="GO" id="GO:0006310">
    <property type="term" value="P:DNA recombination"/>
    <property type="evidence" value="ECO:0007669"/>
    <property type="project" value="UniProtKB-KW"/>
</dbReference>
<dbReference type="Gene3D" id="3.30.160.390">
    <property type="entry name" value="Integrase, DNA-binding domain"/>
    <property type="match status" value="1"/>
</dbReference>